<comment type="caution">
    <text evidence="2">The sequence shown here is derived from an EMBL/GenBank/DDBJ whole genome shotgun (WGS) entry which is preliminary data.</text>
</comment>
<feature type="domain" description="Putative zinc ribbon" evidence="1">
    <location>
        <begin position="5"/>
        <end position="83"/>
    </location>
</feature>
<sequence>MEQEYCQSCGMPLSEELYGTDADNSRNHEYCIYCYENGAFKQPDLTMEEMIETCVPFMKEKGMEEGEARTLMENCLPHLKRWKKC</sequence>
<dbReference type="OrthoDB" id="9801008at2"/>
<dbReference type="EMBL" id="PVXP01000040">
    <property type="protein sequence ID" value="PRR84225.1"/>
    <property type="molecule type" value="Genomic_DNA"/>
</dbReference>
<dbReference type="InterPro" id="IPR025868">
    <property type="entry name" value="Zn_ribbon_dom_put"/>
</dbReference>
<dbReference type="Proteomes" id="UP000237798">
    <property type="component" value="Unassembled WGS sequence"/>
</dbReference>
<dbReference type="AlphaFoldDB" id="A0A2T0BK02"/>
<accession>A0A2T0BK02</accession>
<evidence type="ECO:0000313" key="2">
    <source>
        <dbReference type="EMBL" id="PRR84225.1"/>
    </source>
</evidence>
<dbReference type="Pfam" id="PF12674">
    <property type="entry name" value="Zn_ribbon_2"/>
    <property type="match status" value="1"/>
</dbReference>
<name>A0A2T0BK02_9CLOT</name>
<organism evidence="2 3">
    <name type="scientific">Clostridium luticellarii</name>
    <dbReference type="NCBI Taxonomy" id="1691940"/>
    <lineage>
        <taxon>Bacteria</taxon>
        <taxon>Bacillati</taxon>
        <taxon>Bacillota</taxon>
        <taxon>Clostridia</taxon>
        <taxon>Eubacteriales</taxon>
        <taxon>Clostridiaceae</taxon>
        <taxon>Clostridium</taxon>
    </lineage>
</organism>
<reference evidence="2 3" key="1">
    <citation type="submission" date="2018-03" db="EMBL/GenBank/DDBJ databases">
        <title>Genome sequence of Clostridium luticellarii DSM 29923.</title>
        <authorList>
            <person name="Poehlein A."/>
            <person name="Daniel R."/>
        </authorList>
    </citation>
    <scope>NUCLEOTIDE SEQUENCE [LARGE SCALE GENOMIC DNA]</scope>
    <source>
        <strain evidence="2 3">DSM 29923</strain>
    </source>
</reference>
<protein>
    <submittedName>
        <fullName evidence="2">Putative zinc ribbon domain protein</fullName>
    </submittedName>
</protein>
<dbReference type="RefSeq" id="WP_106010095.1">
    <property type="nucleotide sequence ID" value="NZ_JALCQA010000043.1"/>
</dbReference>
<evidence type="ECO:0000313" key="3">
    <source>
        <dbReference type="Proteomes" id="UP000237798"/>
    </source>
</evidence>
<keyword evidence="3" id="KW-1185">Reference proteome</keyword>
<gene>
    <name evidence="2" type="ORF">CLLU_24850</name>
</gene>
<proteinExistence type="predicted"/>
<evidence type="ECO:0000259" key="1">
    <source>
        <dbReference type="Pfam" id="PF12674"/>
    </source>
</evidence>